<keyword evidence="4 6" id="KW-1133">Transmembrane helix</keyword>
<dbReference type="Gene3D" id="1.20.58.340">
    <property type="entry name" value="Magnesium transport protein CorA, transmembrane region"/>
    <property type="match status" value="2"/>
</dbReference>
<dbReference type="EMBL" id="JAMFTS010000001">
    <property type="protein sequence ID" value="KAJ4817904.1"/>
    <property type="molecule type" value="Genomic_DNA"/>
</dbReference>
<evidence type="ECO:0000256" key="4">
    <source>
        <dbReference type="ARBA" id="ARBA00022989"/>
    </source>
</evidence>
<comment type="caution">
    <text evidence="10">The sequence shown here is derived from an EMBL/GenBank/DDBJ whole genome shotgun (WGS) entry which is preliminary data.</text>
</comment>
<sequence length="384" mass="43357">MMHIANLEKKTPLHSWIRVEASTGASSCVSLDKVTIMRQYNLPSRDLRLLDPLLAYPSTIVSREKAIVLNLENIRCIITADELLVSVEGLSCNAPGLEWQYVELVKRRLASRSDNLPFEFIALDVALEETCDYLNALTAELEIEGYPLLDELISRISTLNLERVRRLKNRLVALTRKVQKVRDEIENLVDDDDDMAELYLTRKKHSIESSHSEHGNPGGPGLSVSAPTSPVGSPIRTSAGQKKLERNFSFARSSRHEISRIVETRKLNIEEVGLLLEAHFVVVDNTLNKLISLKGYIDDTEDFINIQLDNVRNQLIQVDLLLSTASFIVAILGVVVGIFGMNFPLPLFDKLKAFYWVLGISGLTGIVIFCVFLWYFKRRRLIPL</sequence>
<comment type="subcellular location">
    <subcellularLocation>
        <location evidence="1 6">Membrane</location>
        <topology evidence="1 6">Multi-pass membrane protein</topology>
    </subcellularLocation>
</comment>
<dbReference type="InterPro" id="IPR039204">
    <property type="entry name" value="MRS2-like"/>
</dbReference>
<dbReference type="Proteomes" id="UP001140206">
    <property type="component" value="Chromosome 1"/>
</dbReference>
<evidence type="ECO:0000256" key="5">
    <source>
        <dbReference type="ARBA" id="ARBA00023136"/>
    </source>
</evidence>
<feature type="transmembrane region" description="Helical" evidence="6">
    <location>
        <begin position="353"/>
        <end position="376"/>
    </location>
</feature>
<feature type="coiled-coil region" evidence="7">
    <location>
        <begin position="164"/>
        <end position="191"/>
    </location>
</feature>
<dbReference type="PANTHER" id="PTHR13890">
    <property type="entry name" value="RNA SPLICING PROTEIN MRS2, MITOCHONDRIAL"/>
    <property type="match status" value="1"/>
</dbReference>
<dbReference type="EMBL" id="JAMFTS010005270">
    <property type="protein sequence ID" value="KAJ4733819.1"/>
    <property type="molecule type" value="Genomic_DNA"/>
</dbReference>
<evidence type="ECO:0000313" key="11">
    <source>
        <dbReference type="Proteomes" id="UP001140206"/>
    </source>
</evidence>
<comment type="function">
    <text evidence="6">Magnesium transporter that may mediate the influx of magnesium.</text>
</comment>
<dbReference type="AlphaFoldDB" id="A0AAV8HK89"/>
<name>A0AAV8HK89_9POAL</name>
<keyword evidence="6" id="KW-0406">Ion transport</keyword>
<evidence type="ECO:0000256" key="3">
    <source>
        <dbReference type="ARBA" id="ARBA00022692"/>
    </source>
</evidence>
<evidence type="ECO:0000256" key="6">
    <source>
        <dbReference type="RuleBase" id="RU366041"/>
    </source>
</evidence>
<keyword evidence="6" id="KW-0813">Transport</keyword>
<dbReference type="SUPFAM" id="SSF144083">
    <property type="entry name" value="Magnesium transport protein CorA, transmembrane region"/>
    <property type="match status" value="1"/>
</dbReference>
<feature type="transmembrane region" description="Helical" evidence="6">
    <location>
        <begin position="320"/>
        <end position="341"/>
    </location>
</feature>
<evidence type="ECO:0000256" key="1">
    <source>
        <dbReference type="ARBA" id="ARBA00004141"/>
    </source>
</evidence>
<accession>A0AAV8HK89</accession>
<protein>
    <recommendedName>
        <fullName evidence="6">Magnesium transporter</fullName>
    </recommendedName>
</protein>
<keyword evidence="7" id="KW-0175">Coiled coil</keyword>
<keyword evidence="6" id="KW-0460">Magnesium</keyword>
<dbReference type="GO" id="GO:0016020">
    <property type="term" value="C:membrane"/>
    <property type="evidence" value="ECO:0007669"/>
    <property type="project" value="UniProtKB-SubCell"/>
</dbReference>
<keyword evidence="11" id="KW-1185">Reference proteome</keyword>
<evidence type="ECO:0000313" key="9">
    <source>
        <dbReference type="EMBL" id="KAJ4733819.1"/>
    </source>
</evidence>
<organism evidence="10 11">
    <name type="scientific">Rhynchospora pubera</name>
    <dbReference type="NCBI Taxonomy" id="906938"/>
    <lineage>
        <taxon>Eukaryota</taxon>
        <taxon>Viridiplantae</taxon>
        <taxon>Streptophyta</taxon>
        <taxon>Embryophyta</taxon>
        <taxon>Tracheophyta</taxon>
        <taxon>Spermatophyta</taxon>
        <taxon>Magnoliopsida</taxon>
        <taxon>Liliopsida</taxon>
        <taxon>Poales</taxon>
        <taxon>Cyperaceae</taxon>
        <taxon>Cyperoideae</taxon>
        <taxon>Rhynchosporeae</taxon>
        <taxon>Rhynchospora</taxon>
    </lineage>
</organism>
<comment type="similarity">
    <text evidence="2 6">Belongs to the CorA metal ion transporter (MIT) (TC 1.A.35.5) family.</text>
</comment>
<feature type="compositionally biased region" description="Polar residues" evidence="8">
    <location>
        <begin position="225"/>
        <end position="240"/>
    </location>
</feature>
<dbReference type="Pfam" id="PF22099">
    <property type="entry name" value="MRS2-like"/>
    <property type="match status" value="1"/>
</dbReference>
<dbReference type="Gene3D" id="2.40.128.330">
    <property type="match status" value="1"/>
</dbReference>
<evidence type="ECO:0000313" key="10">
    <source>
        <dbReference type="EMBL" id="KAJ4817904.1"/>
    </source>
</evidence>
<keyword evidence="3 6" id="KW-0812">Transmembrane</keyword>
<feature type="region of interest" description="Disordered" evidence="8">
    <location>
        <begin position="206"/>
        <end position="240"/>
    </location>
</feature>
<dbReference type="PANTHER" id="PTHR13890:SF26">
    <property type="entry name" value="MAGNESIUM TRANSPORTER MRS2-1"/>
    <property type="match status" value="1"/>
</dbReference>
<dbReference type="CDD" id="cd12823">
    <property type="entry name" value="Mrs2_Mfm1p-like"/>
    <property type="match status" value="1"/>
</dbReference>
<evidence type="ECO:0000256" key="7">
    <source>
        <dbReference type="SAM" id="Coils"/>
    </source>
</evidence>
<dbReference type="GO" id="GO:0015095">
    <property type="term" value="F:magnesium ion transmembrane transporter activity"/>
    <property type="evidence" value="ECO:0007669"/>
    <property type="project" value="TreeGrafter"/>
</dbReference>
<keyword evidence="5 6" id="KW-0472">Membrane</keyword>
<proteinExistence type="inferred from homology"/>
<dbReference type="InterPro" id="IPR045863">
    <property type="entry name" value="CorA_TM1_TM2"/>
</dbReference>
<reference evidence="10" key="1">
    <citation type="submission" date="2022-08" db="EMBL/GenBank/DDBJ databases">
        <authorList>
            <person name="Marques A."/>
        </authorList>
    </citation>
    <scope>NUCLEOTIDE SEQUENCE</scope>
    <source>
        <strain evidence="10">RhyPub2mFocal</strain>
        <tissue evidence="10">Leaves</tissue>
    </source>
</reference>
<evidence type="ECO:0000256" key="2">
    <source>
        <dbReference type="ARBA" id="ARBA00007535"/>
    </source>
</evidence>
<gene>
    <name evidence="9" type="ORF">LUZ62_000801</name>
    <name evidence="10" type="ORF">LUZ62_030470</name>
</gene>
<evidence type="ECO:0000256" key="8">
    <source>
        <dbReference type="SAM" id="MobiDB-lite"/>
    </source>
</evidence>